<proteinExistence type="inferred from homology"/>
<dbReference type="InterPro" id="IPR020846">
    <property type="entry name" value="MFS_dom"/>
</dbReference>
<dbReference type="GO" id="GO:0022857">
    <property type="term" value="F:transmembrane transporter activity"/>
    <property type="evidence" value="ECO:0007669"/>
    <property type="project" value="InterPro"/>
</dbReference>
<keyword evidence="3 7" id="KW-0812">Transmembrane</keyword>
<evidence type="ECO:0000256" key="4">
    <source>
        <dbReference type="ARBA" id="ARBA00022989"/>
    </source>
</evidence>
<comment type="subcellular location">
    <subcellularLocation>
        <location evidence="1">Membrane</location>
        <topology evidence="1">Multi-pass membrane protein</topology>
    </subcellularLocation>
</comment>
<dbReference type="Proteomes" id="UP001283341">
    <property type="component" value="Unassembled WGS sequence"/>
</dbReference>
<feature type="transmembrane region" description="Helical" evidence="7">
    <location>
        <begin position="297"/>
        <end position="316"/>
    </location>
</feature>
<dbReference type="SUPFAM" id="SSF103473">
    <property type="entry name" value="MFS general substrate transporter"/>
    <property type="match status" value="1"/>
</dbReference>
<dbReference type="Gene3D" id="1.20.1250.20">
    <property type="entry name" value="MFS general substrate transporter like domains"/>
    <property type="match status" value="1"/>
</dbReference>
<name>A0AAE0HUH8_9PEZI</name>
<dbReference type="Pfam" id="PF07690">
    <property type="entry name" value="MFS_1"/>
    <property type="match status" value="1"/>
</dbReference>
<feature type="transmembrane region" description="Helical" evidence="7">
    <location>
        <begin position="427"/>
        <end position="445"/>
    </location>
</feature>
<feature type="transmembrane region" description="Helical" evidence="7">
    <location>
        <begin position="401"/>
        <end position="421"/>
    </location>
</feature>
<evidence type="ECO:0000256" key="6">
    <source>
        <dbReference type="SAM" id="MobiDB-lite"/>
    </source>
</evidence>
<feature type="transmembrane region" description="Helical" evidence="7">
    <location>
        <begin position="142"/>
        <end position="163"/>
    </location>
</feature>
<feature type="transmembrane region" description="Helical" evidence="7">
    <location>
        <begin position="337"/>
        <end position="356"/>
    </location>
</feature>
<protein>
    <submittedName>
        <fullName evidence="9">Major facilitator superfamily domain-containing protein</fullName>
    </submittedName>
</protein>
<dbReference type="PANTHER" id="PTHR23501:SF102">
    <property type="entry name" value="DRUG TRANSPORTER, PUTATIVE (AFU_ORTHOLOGUE AFUA_3G08530)-RELATED"/>
    <property type="match status" value="1"/>
</dbReference>
<feature type="transmembrane region" description="Helical" evidence="7">
    <location>
        <begin position="227"/>
        <end position="250"/>
    </location>
</feature>
<keyword evidence="4 7" id="KW-1133">Transmembrane helix</keyword>
<feature type="transmembrane region" description="Helical" evidence="7">
    <location>
        <begin position="71"/>
        <end position="98"/>
    </location>
</feature>
<comment type="caution">
    <text evidence="9">The sequence shown here is derived from an EMBL/GenBank/DDBJ whole genome shotgun (WGS) entry which is preliminary data.</text>
</comment>
<feature type="region of interest" description="Disordered" evidence="6">
    <location>
        <begin position="592"/>
        <end position="616"/>
    </location>
</feature>
<feature type="transmembrane region" description="Helical" evidence="7">
    <location>
        <begin position="262"/>
        <end position="285"/>
    </location>
</feature>
<feature type="domain" description="Major facilitator superfamily (MFS) profile" evidence="8">
    <location>
        <begin position="72"/>
        <end position="567"/>
    </location>
</feature>
<dbReference type="CDD" id="cd17502">
    <property type="entry name" value="MFS_Azr1_MDR_like"/>
    <property type="match status" value="1"/>
</dbReference>
<feature type="transmembrane region" description="Helical" evidence="7">
    <location>
        <begin position="199"/>
        <end position="221"/>
    </location>
</feature>
<gene>
    <name evidence="9" type="ORF">B0H66DRAFT_569651</name>
</gene>
<dbReference type="InterPro" id="IPR011701">
    <property type="entry name" value="MFS"/>
</dbReference>
<keyword evidence="10" id="KW-1185">Reference proteome</keyword>
<evidence type="ECO:0000256" key="3">
    <source>
        <dbReference type="ARBA" id="ARBA00022692"/>
    </source>
</evidence>
<dbReference type="Gene3D" id="1.20.1720.10">
    <property type="entry name" value="Multidrug resistance protein D"/>
    <property type="match status" value="1"/>
</dbReference>
<sequence>MENVETPRGEQSDIIEPAPLHRASISIALHPDDSKARDSNTRNDMLSDPIPIVAAANEEEQKKLSASATALIMAPLCLSTLLSSLDLTVVTPAIPAIVSSFSESSSSASYGYVWIGSAFILASTAITPVWGSVADIWGRKPVVLMALAIFLGGSLLCALAPTMNAMVAGRAAQGLGAAGMGTMVNVIICDIFSLRDRGLYLAITSIVWAVGSAVGPVLGGLLTTTVGWRWCFWINLPIGAVVFLVMLLYLRIPTPHTPVLAGLKAIDWAGSILIVGAAVMILLGLEFGDVTYPWSSATVICLLVFGSAVVGLFIVNEWKFAINPVIPLRLFSNRSSIAAYGVFACGFYILIGLSYYLPLYSQSALGADALKSGLHLLPLIVSCSLSAACTGAFIQKTGVYLPVMYMSQVLLTLGAGLFLSLQFGQGLAKLIVFQIITGVGVGMNIEPPLLAAMAASSVLDTAAIVATMSFIRSIATAVAVVLGGVIFQNQMNAANDGLAGQVGPELARNFTGGQATANVELITLLPSDEQLIVRQTYFEALRAVWIMYLVVAGISLLSNLFVRGHHLSLETKAAVLGVDRAKNRESGRKLAVGNEAAEDNQSTELQLVQPGPVSRS</sequence>
<evidence type="ECO:0000256" key="2">
    <source>
        <dbReference type="ARBA" id="ARBA00007520"/>
    </source>
</evidence>
<feature type="transmembrane region" description="Helical" evidence="7">
    <location>
        <begin position="457"/>
        <end position="487"/>
    </location>
</feature>
<evidence type="ECO:0000313" key="10">
    <source>
        <dbReference type="Proteomes" id="UP001283341"/>
    </source>
</evidence>
<dbReference type="PRINTS" id="PR01036">
    <property type="entry name" value="TCRTETB"/>
</dbReference>
<feature type="transmembrane region" description="Helical" evidence="7">
    <location>
        <begin position="110"/>
        <end position="130"/>
    </location>
</feature>
<dbReference type="PROSITE" id="PS50850">
    <property type="entry name" value="MFS"/>
    <property type="match status" value="1"/>
</dbReference>
<dbReference type="AlphaFoldDB" id="A0AAE0HUH8"/>
<evidence type="ECO:0000313" key="9">
    <source>
        <dbReference type="EMBL" id="KAK3313135.1"/>
    </source>
</evidence>
<feature type="transmembrane region" description="Helical" evidence="7">
    <location>
        <begin position="175"/>
        <end position="192"/>
    </location>
</feature>
<feature type="transmembrane region" description="Helical" evidence="7">
    <location>
        <begin position="376"/>
        <end position="394"/>
    </location>
</feature>
<evidence type="ECO:0000256" key="7">
    <source>
        <dbReference type="SAM" id="Phobius"/>
    </source>
</evidence>
<reference evidence="9" key="1">
    <citation type="journal article" date="2023" name="Mol. Phylogenet. Evol.">
        <title>Genome-scale phylogeny and comparative genomics of the fungal order Sordariales.</title>
        <authorList>
            <person name="Hensen N."/>
            <person name="Bonometti L."/>
            <person name="Westerberg I."/>
            <person name="Brannstrom I.O."/>
            <person name="Guillou S."/>
            <person name="Cros-Aarteil S."/>
            <person name="Calhoun S."/>
            <person name="Haridas S."/>
            <person name="Kuo A."/>
            <person name="Mondo S."/>
            <person name="Pangilinan J."/>
            <person name="Riley R."/>
            <person name="LaButti K."/>
            <person name="Andreopoulos B."/>
            <person name="Lipzen A."/>
            <person name="Chen C."/>
            <person name="Yan M."/>
            <person name="Daum C."/>
            <person name="Ng V."/>
            <person name="Clum A."/>
            <person name="Steindorff A."/>
            <person name="Ohm R.A."/>
            <person name="Martin F."/>
            <person name="Silar P."/>
            <person name="Natvig D.O."/>
            <person name="Lalanne C."/>
            <person name="Gautier V."/>
            <person name="Ament-Velasquez S.L."/>
            <person name="Kruys A."/>
            <person name="Hutchinson M.I."/>
            <person name="Powell A.J."/>
            <person name="Barry K."/>
            <person name="Miller A.N."/>
            <person name="Grigoriev I.V."/>
            <person name="Debuchy R."/>
            <person name="Gladieux P."/>
            <person name="Hiltunen Thoren M."/>
            <person name="Johannesson H."/>
        </authorList>
    </citation>
    <scope>NUCLEOTIDE SEQUENCE</scope>
    <source>
        <strain evidence="9">CBS 118394</strain>
    </source>
</reference>
<dbReference type="EMBL" id="JAUEDM010000008">
    <property type="protein sequence ID" value="KAK3313135.1"/>
    <property type="molecule type" value="Genomic_DNA"/>
</dbReference>
<dbReference type="GO" id="GO:0005886">
    <property type="term" value="C:plasma membrane"/>
    <property type="evidence" value="ECO:0007669"/>
    <property type="project" value="TreeGrafter"/>
</dbReference>
<reference evidence="9" key="2">
    <citation type="submission" date="2023-06" db="EMBL/GenBank/DDBJ databases">
        <authorList>
            <consortium name="Lawrence Berkeley National Laboratory"/>
            <person name="Haridas S."/>
            <person name="Hensen N."/>
            <person name="Bonometti L."/>
            <person name="Westerberg I."/>
            <person name="Brannstrom I.O."/>
            <person name="Guillou S."/>
            <person name="Cros-Aarteil S."/>
            <person name="Calhoun S."/>
            <person name="Kuo A."/>
            <person name="Mondo S."/>
            <person name="Pangilinan J."/>
            <person name="Riley R."/>
            <person name="Labutti K."/>
            <person name="Andreopoulos B."/>
            <person name="Lipzen A."/>
            <person name="Chen C."/>
            <person name="Yanf M."/>
            <person name="Daum C."/>
            <person name="Ng V."/>
            <person name="Clum A."/>
            <person name="Steindorff A."/>
            <person name="Ohm R."/>
            <person name="Martin F."/>
            <person name="Silar P."/>
            <person name="Natvig D."/>
            <person name="Lalanne C."/>
            <person name="Gautier V."/>
            <person name="Ament-Velasquez S.L."/>
            <person name="Kruys A."/>
            <person name="Hutchinson M.I."/>
            <person name="Powell A.J."/>
            <person name="Barry K."/>
            <person name="Miller A.N."/>
            <person name="Grigoriev I.V."/>
            <person name="Debuchy R."/>
            <person name="Gladieux P."/>
            <person name="Thoren M.H."/>
            <person name="Johannesson H."/>
        </authorList>
    </citation>
    <scope>NUCLEOTIDE SEQUENCE</scope>
    <source>
        <strain evidence="9">CBS 118394</strain>
    </source>
</reference>
<feature type="transmembrane region" description="Helical" evidence="7">
    <location>
        <begin position="543"/>
        <end position="562"/>
    </location>
</feature>
<comment type="similarity">
    <text evidence="2">Belongs to the major facilitator superfamily. TCR/Tet family.</text>
</comment>
<dbReference type="InterPro" id="IPR036259">
    <property type="entry name" value="MFS_trans_sf"/>
</dbReference>
<evidence type="ECO:0000259" key="8">
    <source>
        <dbReference type="PROSITE" id="PS50850"/>
    </source>
</evidence>
<accession>A0AAE0HUH8</accession>
<dbReference type="PANTHER" id="PTHR23501">
    <property type="entry name" value="MAJOR FACILITATOR SUPERFAMILY"/>
    <property type="match status" value="1"/>
</dbReference>
<organism evidence="9 10">
    <name type="scientific">Apodospora peruviana</name>
    <dbReference type="NCBI Taxonomy" id="516989"/>
    <lineage>
        <taxon>Eukaryota</taxon>
        <taxon>Fungi</taxon>
        <taxon>Dikarya</taxon>
        <taxon>Ascomycota</taxon>
        <taxon>Pezizomycotina</taxon>
        <taxon>Sordariomycetes</taxon>
        <taxon>Sordariomycetidae</taxon>
        <taxon>Sordariales</taxon>
        <taxon>Lasiosphaeriaceae</taxon>
        <taxon>Apodospora</taxon>
    </lineage>
</organism>
<evidence type="ECO:0000256" key="1">
    <source>
        <dbReference type="ARBA" id="ARBA00004141"/>
    </source>
</evidence>
<evidence type="ECO:0000256" key="5">
    <source>
        <dbReference type="ARBA" id="ARBA00023136"/>
    </source>
</evidence>
<keyword evidence="5 7" id="KW-0472">Membrane</keyword>